<dbReference type="InterPro" id="IPR003653">
    <property type="entry name" value="Peptidase_C48_C"/>
</dbReference>
<organism evidence="5 6">
    <name type="scientific">Phytophthora nicotianae P10297</name>
    <dbReference type="NCBI Taxonomy" id="1317064"/>
    <lineage>
        <taxon>Eukaryota</taxon>
        <taxon>Sar</taxon>
        <taxon>Stramenopiles</taxon>
        <taxon>Oomycota</taxon>
        <taxon>Peronosporomycetes</taxon>
        <taxon>Peronosporales</taxon>
        <taxon>Peronosporaceae</taxon>
        <taxon>Phytophthora</taxon>
    </lineage>
</organism>
<dbReference type="EMBL" id="ANIY01003767">
    <property type="protein sequence ID" value="ETP33386.1"/>
    <property type="molecule type" value="Genomic_DNA"/>
</dbReference>
<proteinExistence type="inferred from homology"/>
<comment type="similarity">
    <text evidence="1">Belongs to the peptidase C48 family.</text>
</comment>
<dbReference type="GO" id="GO:0006508">
    <property type="term" value="P:proteolysis"/>
    <property type="evidence" value="ECO:0007669"/>
    <property type="project" value="UniProtKB-KW"/>
</dbReference>
<gene>
    <name evidence="5" type="ORF">F442_18076</name>
</gene>
<evidence type="ECO:0000313" key="6">
    <source>
        <dbReference type="Proteomes" id="UP000018948"/>
    </source>
</evidence>
<dbReference type="InterPro" id="IPR038765">
    <property type="entry name" value="Papain-like_cys_pep_sf"/>
</dbReference>
<evidence type="ECO:0000313" key="5">
    <source>
        <dbReference type="EMBL" id="ETP33386.1"/>
    </source>
</evidence>
<comment type="caution">
    <text evidence="5">The sequence shown here is derived from an EMBL/GenBank/DDBJ whole genome shotgun (WGS) entry which is preliminary data.</text>
</comment>
<feature type="domain" description="Ubiquitin-like protease family profile" evidence="4">
    <location>
        <begin position="12"/>
        <end position="102"/>
    </location>
</feature>
<name>W2YEJ5_PHYNI</name>
<dbReference type="Proteomes" id="UP000018948">
    <property type="component" value="Unassembled WGS sequence"/>
</dbReference>
<dbReference type="GO" id="GO:0008234">
    <property type="term" value="F:cysteine-type peptidase activity"/>
    <property type="evidence" value="ECO:0007669"/>
    <property type="project" value="InterPro"/>
</dbReference>
<dbReference type="Gene3D" id="3.40.395.10">
    <property type="entry name" value="Adenoviral Proteinase, Chain A"/>
    <property type="match status" value="1"/>
</dbReference>
<evidence type="ECO:0000256" key="3">
    <source>
        <dbReference type="ARBA" id="ARBA00022801"/>
    </source>
</evidence>
<dbReference type="AlphaFoldDB" id="W2YEJ5"/>
<reference evidence="5 6" key="1">
    <citation type="submission" date="2013-11" db="EMBL/GenBank/DDBJ databases">
        <title>The Genome Sequence of Phytophthora parasitica P10297.</title>
        <authorList>
            <consortium name="The Broad Institute Genomics Platform"/>
            <person name="Russ C."/>
            <person name="Tyler B."/>
            <person name="Panabieres F."/>
            <person name="Shan W."/>
            <person name="Tripathy S."/>
            <person name="Grunwald N."/>
            <person name="Machado M."/>
            <person name="Johnson C.S."/>
            <person name="Walker B."/>
            <person name="Young S.K."/>
            <person name="Zeng Q."/>
            <person name="Gargeya S."/>
            <person name="Fitzgerald M."/>
            <person name="Haas B."/>
            <person name="Abouelleil A."/>
            <person name="Allen A.W."/>
            <person name="Alvarado L."/>
            <person name="Arachchi H.M."/>
            <person name="Berlin A.M."/>
            <person name="Chapman S.B."/>
            <person name="Gainer-Dewar J."/>
            <person name="Goldberg J."/>
            <person name="Griggs A."/>
            <person name="Gujja S."/>
            <person name="Hansen M."/>
            <person name="Howarth C."/>
            <person name="Imamovic A."/>
            <person name="Ireland A."/>
            <person name="Larimer J."/>
            <person name="McCowan C."/>
            <person name="Murphy C."/>
            <person name="Pearson M."/>
            <person name="Poon T.W."/>
            <person name="Priest M."/>
            <person name="Roberts A."/>
            <person name="Saif S."/>
            <person name="Shea T."/>
            <person name="Sisk P."/>
            <person name="Sykes S."/>
            <person name="Wortman J."/>
            <person name="Nusbaum C."/>
            <person name="Birren B."/>
        </authorList>
    </citation>
    <scope>NUCLEOTIDE SEQUENCE [LARGE SCALE GENOMIC DNA]</scope>
    <source>
        <strain evidence="5 6">P10297</strain>
    </source>
</reference>
<evidence type="ECO:0000256" key="2">
    <source>
        <dbReference type="ARBA" id="ARBA00022670"/>
    </source>
</evidence>
<sequence length="122" mass="14114">MKDILVTQPFVMKNKRVLLPTNVRGYHWCGAVFDFESSITMILDPLQQPKQIEECKNTIKVLLPEKIEKIIVKHEECMKQTYVVICGPLVLPLFECAARGITLPTAMSKNLLWYFRLRFCGI</sequence>
<evidence type="ECO:0000256" key="1">
    <source>
        <dbReference type="ARBA" id="ARBA00005234"/>
    </source>
</evidence>
<dbReference type="Pfam" id="PF02902">
    <property type="entry name" value="Peptidase_C48"/>
    <property type="match status" value="1"/>
</dbReference>
<accession>W2YEJ5</accession>
<evidence type="ECO:0000259" key="4">
    <source>
        <dbReference type="Pfam" id="PF02902"/>
    </source>
</evidence>
<keyword evidence="3" id="KW-0378">Hydrolase</keyword>
<protein>
    <recommendedName>
        <fullName evidence="4">Ubiquitin-like protease family profile domain-containing protein</fullName>
    </recommendedName>
</protein>
<keyword evidence="2" id="KW-0645">Protease</keyword>
<dbReference type="SUPFAM" id="SSF54001">
    <property type="entry name" value="Cysteine proteinases"/>
    <property type="match status" value="1"/>
</dbReference>